<protein>
    <submittedName>
        <fullName evidence="1">Uncharacterized protein</fullName>
    </submittedName>
</protein>
<organism evidence="1 2">
    <name type="scientific">Spiromyces aspiralis</name>
    <dbReference type="NCBI Taxonomy" id="68401"/>
    <lineage>
        <taxon>Eukaryota</taxon>
        <taxon>Fungi</taxon>
        <taxon>Fungi incertae sedis</taxon>
        <taxon>Zoopagomycota</taxon>
        <taxon>Kickxellomycotina</taxon>
        <taxon>Kickxellomycetes</taxon>
        <taxon>Kickxellales</taxon>
        <taxon>Kickxellaceae</taxon>
        <taxon>Spiromyces</taxon>
    </lineage>
</organism>
<accession>A0ACC1HHS8</accession>
<keyword evidence="2" id="KW-1185">Reference proteome</keyword>
<dbReference type="Proteomes" id="UP001145114">
    <property type="component" value="Unassembled WGS sequence"/>
</dbReference>
<evidence type="ECO:0000313" key="1">
    <source>
        <dbReference type="EMBL" id="KAJ1674772.1"/>
    </source>
</evidence>
<comment type="caution">
    <text evidence="1">The sequence shown here is derived from an EMBL/GenBank/DDBJ whole genome shotgun (WGS) entry which is preliminary data.</text>
</comment>
<reference evidence="1" key="1">
    <citation type="submission" date="2022-06" db="EMBL/GenBank/DDBJ databases">
        <title>Phylogenomic reconstructions and comparative analyses of Kickxellomycotina fungi.</title>
        <authorList>
            <person name="Reynolds N.K."/>
            <person name="Stajich J.E."/>
            <person name="Barry K."/>
            <person name="Grigoriev I.V."/>
            <person name="Crous P."/>
            <person name="Smith M.E."/>
        </authorList>
    </citation>
    <scope>NUCLEOTIDE SEQUENCE</scope>
    <source>
        <strain evidence="1">RSA 2271</strain>
    </source>
</reference>
<gene>
    <name evidence="1" type="ORF">EV182_002588</name>
</gene>
<sequence length="302" mass="34093">MSLQKTIKLPNGVQIPVIGIGTWKSELGQVEDAIECALKVGYRHVDNARVYENEKAVGEAIRKSGIPRDQIFITSKLWNTHHDPKDVPVALDETLKELGLDYVDLYLMHWPVSFPNTGELFPEGCPDAGIDYIDTWRAMEKLLDSGKVRTIGVSNFDIQKLQRLINNSTIKPMMNQVELHPYLPQPELLRFCQSQNIPVTAYSPLGSSGGRHNLREDPVVHHIAKKHGATPAQVLIAWAVQRGTVVIPKSVSLERIKSNFEQIVLDQDDMNDLNSLEPRERFCVPTNFWGKHWAGVVFNDDK</sequence>
<evidence type="ECO:0000313" key="2">
    <source>
        <dbReference type="Proteomes" id="UP001145114"/>
    </source>
</evidence>
<name>A0ACC1HHS8_9FUNG</name>
<proteinExistence type="predicted"/>
<dbReference type="EMBL" id="JAMZIH010005696">
    <property type="protein sequence ID" value="KAJ1674772.1"/>
    <property type="molecule type" value="Genomic_DNA"/>
</dbReference>